<dbReference type="AlphaFoldDB" id="A0A4R1ERQ9"/>
<gene>
    <name evidence="2" type="ORF">EV695_3908</name>
</gene>
<reference evidence="2 3" key="1">
    <citation type="submission" date="2019-03" db="EMBL/GenBank/DDBJ databases">
        <title>Genomic Encyclopedia of Type Strains, Phase IV (KMG-IV): sequencing the most valuable type-strain genomes for metagenomic binning, comparative biology and taxonomic classification.</title>
        <authorList>
            <person name="Goeker M."/>
        </authorList>
    </citation>
    <scope>NUCLEOTIDE SEQUENCE [LARGE SCALE GENOMIC DNA]</scope>
    <source>
        <strain evidence="2 3">DSM 24830</strain>
    </source>
</reference>
<keyword evidence="1" id="KW-1133">Transmembrane helix</keyword>
<comment type="caution">
    <text evidence="2">The sequence shown here is derived from an EMBL/GenBank/DDBJ whole genome shotgun (WGS) entry which is preliminary data.</text>
</comment>
<keyword evidence="3" id="KW-1185">Reference proteome</keyword>
<name>A0A4R1ERQ9_9GAMM</name>
<evidence type="ECO:0000313" key="2">
    <source>
        <dbReference type="EMBL" id="TCJ83170.1"/>
    </source>
</evidence>
<dbReference type="EMBL" id="SMFQ01000005">
    <property type="protein sequence ID" value="TCJ83170.1"/>
    <property type="molecule type" value="Genomic_DNA"/>
</dbReference>
<sequence>MLRPLSFLLVEEIVFVISALFKIMPFIKELTYISHYAS</sequence>
<keyword evidence="1" id="KW-0472">Membrane</keyword>
<accession>A0A4R1ERQ9</accession>
<protein>
    <submittedName>
        <fullName evidence="2">Uncharacterized protein</fullName>
    </submittedName>
</protein>
<proteinExistence type="predicted"/>
<evidence type="ECO:0000313" key="3">
    <source>
        <dbReference type="Proteomes" id="UP000294887"/>
    </source>
</evidence>
<evidence type="ECO:0000256" key="1">
    <source>
        <dbReference type="SAM" id="Phobius"/>
    </source>
</evidence>
<keyword evidence="1" id="KW-0812">Transmembrane</keyword>
<feature type="transmembrane region" description="Helical" evidence="1">
    <location>
        <begin position="6"/>
        <end position="24"/>
    </location>
</feature>
<dbReference type="Proteomes" id="UP000294887">
    <property type="component" value="Unassembled WGS sequence"/>
</dbReference>
<organism evidence="2 3">
    <name type="scientific">Cocleimonas flava</name>
    <dbReference type="NCBI Taxonomy" id="634765"/>
    <lineage>
        <taxon>Bacteria</taxon>
        <taxon>Pseudomonadati</taxon>
        <taxon>Pseudomonadota</taxon>
        <taxon>Gammaproteobacteria</taxon>
        <taxon>Thiotrichales</taxon>
        <taxon>Thiotrichaceae</taxon>
        <taxon>Cocleimonas</taxon>
    </lineage>
</organism>